<comment type="similarity">
    <text evidence="1">Belongs to the UPF0175 family.</text>
</comment>
<dbReference type="Proteomes" id="UP000485621">
    <property type="component" value="Unassembled WGS sequence"/>
</dbReference>
<dbReference type="Pfam" id="PF03683">
    <property type="entry name" value="UPF0175"/>
    <property type="match status" value="1"/>
</dbReference>
<dbReference type="EMBL" id="MWDB01000068">
    <property type="protein sequence ID" value="OQB39891.1"/>
    <property type="molecule type" value="Genomic_DNA"/>
</dbReference>
<evidence type="ECO:0000313" key="2">
    <source>
        <dbReference type="EMBL" id="OQB39891.1"/>
    </source>
</evidence>
<accession>A0A1V5ZI54</accession>
<dbReference type="PANTHER" id="PTHR37525:SF1">
    <property type="entry name" value="UPF0175 PROTEIN SSL1255"/>
    <property type="match status" value="1"/>
</dbReference>
<protein>
    <submittedName>
        <fullName evidence="2">Uncharacterized protein</fullName>
    </submittedName>
</protein>
<dbReference type="InterPro" id="IPR005368">
    <property type="entry name" value="UPF0175"/>
</dbReference>
<dbReference type="InterPro" id="IPR052264">
    <property type="entry name" value="UPF0175_domain"/>
</dbReference>
<organism evidence="2">
    <name type="scientific">candidate division CPR1 bacterium ADurb.Bin160</name>
    <dbReference type="NCBI Taxonomy" id="1852826"/>
    <lineage>
        <taxon>Bacteria</taxon>
        <taxon>candidate division CPR1</taxon>
    </lineage>
</organism>
<dbReference type="PANTHER" id="PTHR37525">
    <property type="entry name" value="UPF0175 PROTEIN SSL1255"/>
    <property type="match status" value="1"/>
</dbReference>
<name>A0A1V5ZI54_9BACT</name>
<comment type="caution">
    <text evidence="2">The sequence shown here is derived from an EMBL/GenBank/DDBJ whole genome shotgun (WGS) entry which is preliminary data.</text>
</comment>
<reference evidence="2" key="1">
    <citation type="submission" date="2017-02" db="EMBL/GenBank/DDBJ databases">
        <title>Delving into the versatile metabolic prowess of the omnipresent phylum Bacteroidetes.</title>
        <authorList>
            <person name="Nobu M.K."/>
            <person name="Mei R."/>
            <person name="Narihiro T."/>
            <person name="Kuroda K."/>
            <person name="Liu W.-T."/>
        </authorList>
    </citation>
    <scope>NUCLEOTIDE SEQUENCE</scope>
    <source>
        <strain evidence="2">ADurb.Bin160</strain>
    </source>
</reference>
<evidence type="ECO:0000256" key="1">
    <source>
        <dbReference type="ARBA" id="ARBA00005651"/>
    </source>
</evidence>
<dbReference type="AlphaFoldDB" id="A0A1V5ZI54"/>
<sequence length="88" mass="10319">MEVMTLNVEVPKGIMYALNQEKNEFISKMKLFTAVEYYKEHKLSLGKAAELAGMEKTEFMFYLGEIGEPVINYSIEELDNELERFEKR</sequence>
<gene>
    <name evidence="2" type="ORF">BWY04_01501</name>
</gene>
<proteinExistence type="inferred from homology"/>